<sequence length="472" mass="53523">MTGEVDETTMRRVGWGYPVRTASDACIAAIEAYCEQVLTYGRDRAVILSAARRDPSCVLANILAAHFLASKNPSEASGFLRAASVSFENATLYERAVFGAISCLVADDKDEQLALNRHLELLKAFPKDLLSLKRVQVLYFYMGRPDLSLNIVQQVIVHNEDQSYIYGMLSFPLLELGRMDEAAGAARKGLSINNQDLWSQHNLCHVLQYECRFKEAADFMEACSSSWNSCSSFMLTHNWWHVAVCYLEGDSPLSKVLEIYDHYIWKELQRTDAEPAEVYVNALGLLLRIYVRGHVDDIADRLKLLANVLKDESTWHVEWLIDILALWALAWSKETTKAADLLESIKSRFSVLGRKKQQLMQRAILLAEAIYEYGRGNFHRVFDLLGPDYDAIDFKMIGASDEQLDVLNEVWFIVLLNIGQISKVIELVTKQVSKREGAPFLWRLLERAYSMEGRPDAPLAGEKAKTLEASYF</sequence>
<dbReference type="EMBL" id="CP136891">
    <property type="protein sequence ID" value="WOK99335.1"/>
    <property type="molecule type" value="Genomic_DNA"/>
</dbReference>
<protein>
    <recommendedName>
        <fullName evidence="2">Tetratricopeptide repeat protein 38</fullName>
    </recommendedName>
</protein>
<evidence type="ECO:0000256" key="1">
    <source>
        <dbReference type="ARBA" id="ARBA00005857"/>
    </source>
</evidence>
<dbReference type="SUPFAM" id="SSF48452">
    <property type="entry name" value="TPR-like"/>
    <property type="match status" value="1"/>
</dbReference>
<evidence type="ECO:0000256" key="3">
    <source>
        <dbReference type="ARBA" id="ARBA00022737"/>
    </source>
</evidence>
<gene>
    <name evidence="5" type="ORF">Cni_G08047</name>
</gene>
<dbReference type="AlphaFoldDB" id="A0AAQ3K543"/>
<evidence type="ECO:0000256" key="4">
    <source>
        <dbReference type="ARBA" id="ARBA00022803"/>
    </source>
</evidence>
<dbReference type="CDD" id="cd05804">
    <property type="entry name" value="StaR_like"/>
    <property type="match status" value="1"/>
</dbReference>
<dbReference type="Gene3D" id="1.25.40.10">
    <property type="entry name" value="Tetratricopeptide repeat domain"/>
    <property type="match status" value="1"/>
</dbReference>
<dbReference type="InterPro" id="IPR033891">
    <property type="entry name" value="TTC38"/>
</dbReference>
<dbReference type="InterPro" id="IPR011990">
    <property type="entry name" value="TPR-like_helical_dom_sf"/>
</dbReference>
<name>A0AAQ3K543_9LILI</name>
<dbReference type="PANTHER" id="PTHR16263:SF4">
    <property type="entry name" value="TETRATRICOPEPTIDE REPEAT PROTEIN 38"/>
    <property type="match status" value="1"/>
</dbReference>
<accession>A0AAQ3K543</accession>
<evidence type="ECO:0000256" key="2">
    <source>
        <dbReference type="ARBA" id="ARBA00019992"/>
    </source>
</evidence>
<proteinExistence type="inferred from homology"/>
<evidence type="ECO:0000313" key="6">
    <source>
        <dbReference type="Proteomes" id="UP001327560"/>
    </source>
</evidence>
<keyword evidence="3" id="KW-0677">Repeat</keyword>
<comment type="similarity">
    <text evidence="1">Belongs to the TTC38 family.</text>
</comment>
<keyword evidence="6" id="KW-1185">Reference proteome</keyword>
<evidence type="ECO:0000313" key="5">
    <source>
        <dbReference type="EMBL" id="WOK99335.1"/>
    </source>
</evidence>
<reference evidence="5 6" key="1">
    <citation type="submission" date="2023-10" db="EMBL/GenBank/DDBJ databases">
        <title>Chromosome-scale genome assembly provides insights into flower coloration mechanisms of Canna indica.</title>
        <authorList>
            <person name="Li C."/>
        </authorList>
    </citation>
    <scope>NUCLEOTIDE SEQUENCE [LARGE SCALE GENOMIC DNA]</scope>
    <source>
        <tissue evidence="5">Flower</tissue>
    </source>
</reference>
<dbReference type="PANTHER" id="PTHR16263">
    <property type="entry name" value="TETRATRICOPEPTIDE REPEAT PROTEIN 38"/>
    <property type="match status" value="1"/>
</dbReference>
<keyword evidence="4" id="KW-0802">TPR repeat</keyword>
<dbReference type="Proteomes" id="UP001327560">
    <property type="component" value="Chromosome 2"/>
</dbReference>
<organism evidence="5 6">
    <name type="scientific">Canna indica</name>
    <name type="common">Indian-shot</name>
    <dbReference type="NCBI Taxonomy" id="4628"/>
    <lineage>
        <taxon>Eukaryota</taxon>
        <taxon>Viridiplantae</taxon>
        <taxon>Streptophyta</taxon>
        <taxon>Embryophyta</taxon>
        <taxon>Tracheophyta</taxon>
        <taxon>Spermatophyta</taxon>
        <taxon>Magnoliopsida</taxon>
        <taxon>Liliopsida</taxon>
        <taxon>Zingiberales</taxon>
        <taxon>Cannaceae</taxon>
        <taxon>Canna</taxon>
    </lineage>
</organism>